<evidence type="ECO:0000313" key="1">
    <source>
        <dbReference type="EMBL" id="CAA7030622.1"/>
    </source>
</evidence>
<name>A0A6D2IND7_9BRAS</name>
<protein>
    <recommendedName>
        <fullName evidence="3">Reverse transcriptase zinc-binding domain-containing protein</fullName>
    </recommendedName>
</protein>
<dbReference type="PANTHER" id="PTHR33116">
    <property type="entry name" value="REVERSE TRANSCRIPTASE ZINC-BINDING DOMAIN-CONTAINING PROTEIN-RELATED-RELATED"/>
    <property type="match status" value="1"/>
</dbReference>
<organism evidence="1 2">
    <name type="scientific">Microthlaspi erraticum</name>
    <dbReference type="NCBI Taxonomy" id="1685480"/>
    <lineage>
        <taxon>Eukaryota</taxon>
        <taxon>Viridiplantae</taxon>
        <taxon>Streptophyta</taxon>
        <taxon>Embryophyta</taxon>
        <taxon>Tracheophyta</taxon>
        <taxon>Spermatophyta</taxon>
        <taxon>Magnoliopsida</taxon>
        <taxon>eudicotyledons</taxon>
        <taxon>Gunneridae</taxon>
        <taxon>Pentapetalae</taxon>
        <taxon>rosids</taxon>
        <taxon>malvids</taxon>
        <taxon>Brassicales</taxon>
        <taxon>Brassicaceae</taxon>
        <taxon>Coluteocarpeae</taxon>
        <taxon>Microthlaspi</taxon>
    </lineage>
</organism>
<comment type="caution">
    <text evidence="1">The sequence shown here is derived from an EMBL/GenBank/DDBJ whole genome shotgun (WGS) entry which is preliminary data.</text>
</comment>
<sequence length="220" mass="25727">MLSFASRITMTKAVLSSFPVHTMSSIVLPQSTLARLDKISRSFVWGDTTKQKRQHLISWERVCLPKREGGLGIRKAQDMNKALIAKLSWRVLQDTNSLWSRVLRHKYKVTNIKDGLWSKRSGNWSSIWRSVRKGMSEVVIPGIHWVIEMDERFAFGMIKWLLDTPLYDLRTTEIPENLLEMPVRELWQNGAGWIMHQITPYLTENIRMQILIRFSVVRPH</sequence>
<keyword evidence="2" id="KW-1185">Reference proteome</keyword>
<gene>
    <name evidence="1" type="ORF">MERR_LOCUS17857</name>
</gene>
<reference evidence="1" key="1">
    <citation type="submission" date="2020-01" db="EMBL/GenBank/DDBJ databases">
        <authorList>
            <person name="Mishra B."/>
        </authorList>
    </citation>
    <scope>NUCLEOTIDE SEQUENCE [LARGE SCALE GENOMIC DNA]</scope>
</reference>
<accession>A0A6D2IND7</accession>
<proteinExistence type="predicted"/>
<dbReference type="AlphaFoldDB" id="A0A6D2IND7"/>
<evidence type="ECO:0000313" key="2">
    <source>
        <dbReference type="Proteomes" id="UP000467841"/>
    </source>
</evidence>
<dbReference type="OrthoDB" id="1743609at2759"/>
<evidence type="ECO:0008006" key="3">
    <source>
        <dbReference type="Google" id="ProtNLM"/>
    </source>
</evidence>
<dbReference type="PANTHER" id="PTHR33116:SF78">
    <property type="entry name" value="OS12G0587133 PROTEIN"/>
    <property type="match status" value="1"/>
</dbReference>
<dbReference type="Proteomes" id="UP000467841">
    <property type="component" value="Unassembled WGS sequence"/>
</dbReference>
<dbReference type="EMBL" id="CACVBM020001096">
    <property type="protein sequence ID" value="CAA7030622.1"/>
    <property type="molecule type" value="Genomic_DNA"/>
</dbReference>